<dbReference type="OrthoDB" id="499748at2"/>
<feature type="region of interest" description="Disordered" evidence="1">
    <location>
        <begin position="765"/>
        <end position="805"/>
    </location>
</feature>
<feature type="region of interest" description="Disordered" evidence="1">
    <location>
        <begin position="1253"/>
        <end position="1279"/>
    </location>
</feature>
<evidence type="ECO:0000313" key="3">
    <source>
        <dbReference type="RefSeq" id="WP_028311245.1"/>
    </source>
</evidence>
<dbReference type="RefSeq" id="WP_028311245.1">
    <property type="nucleotide sequence ID" value="NZ_AXWS01000008.1"/>
</dbReference>
<feature type="region of interest" description="Disordered" evidence="1">
    <location>
        <begin position="371"/>
        <end position="399"/>
    </location>
</feature>
<organism evidence="2 3">
    <name type="scientific">Derxia gummosa DSM 723</name>
    <dbReference type="NCBI Taxonomy" id="1121388"/>
    <lineage>
        <taxon>Bacteria</taxon>
        <taxon>Pseudomonadati</taxon>
        <taxon>Pseudomonadota</taxon>
        <taxon>Betaproteobacteria</taxon>
        <taxon>Burkholderiales</taxon>
        <taxon>Alcaligenaceae</taxon>
        <taxon>Derxia</taxon>
    </lineage>
</organism>
<feature type="compositionally biased region" description="Low complexity" evidence="1">
    <location>
        <begin position="1528"/>
        <end position="1540"/>
    </location>
</feature>
<feature type="region of interest" description="Disordered" evidence="1">
    <location>
        <begin position="1528"/>
        <end position="1583"/>
    </location>
</feature>
<reference evidence="3" key="1">
    <citation type="journal article" date="2019" name="Cell">
        <title>Cryo-EM Structure and Assembly of an Extracellular Contractile Injection System.</title>
        <authorList>
            <person name="Jiang F."/>
            <person name="Li N."/>
            <person name="Wang X."/>
            <person name="Cheng J."/>
            <person name="Huang Y."/>
            <person name="Yang Y."/>
            <person name="Yang J."/>
            <person name="Cai B."/>
            <person name="Wang Y.P."/>
            <person name="Jin Q."/>
            <person name="Gao N."/>
        </authorList>
    </citation>
    <scope>NUCLEOTIDE SEQUENCE</scope>
</reference>
<reference evidence="3" key="2">
    <citation type="submission" date="2025-08" db="UniProtKB">
        <authorList>
            <consortium name="RefSeq"/>
        </authorList>
    </citation>
    <scope>IDENTIFICATION</scope>
</reference>
<keyword evidence="2" id="KW-1185">Reference proteome</keyword>
<evidence type="ECO:0000256" key="1">
    <source>
        <dbReference type="SAM" id="MobiDB-lite"/>
    </source>
</evidence>
<dbReference type="InterPro" id="IPR045538">
    <property type="entry name" value="CIS_TMP"/>
</dbReference>
<name>A0A8B6X488_9BURK</name>
<feature type="compositionally biased region" description="Low complexity" evidence="1">
    <location>
        <begin position="1549"/>
        <end position="1562"/>
    </location>
</feature>
<feature type="region of interest" description="Disordered" evidence="1">
    <location>
        <begin position="1385"/>
        <end position="1422"/>
    </location>
</feature>
<proteinExistence type="predicted"/>
<feature type="compositionally biased region" description="Low complexity" evidence="1">
    <location>
        <begin position="1407"/>
        <end position="1420"/>
    </location>
</feature>
<accession>A0A8B6X488</accession>
<dbReference type="Proteomes" id="UP000675920">
    <property type="component" value="Unplaced"/>
</dbReference>
<feature type="compositionally biased region" description="Low complexity" evidence="1">
    <location>
        <begin position="765"/>
        <end position="776"/>
    </location>
</feature>
<feature type="compositionally biased region" description="Low complexity" evidence="1">
    <location>
        <begin position="1253"/>
        <end position="1267"/>
    </location>
</feature>
<evidence type="ECO:0000313" key="2">
    <source>
        <dbReference type="Proteomes" id="UP000675920"/>
    </source>
</evidence>
<sequence>MSGHLIDALDLDFRFDDEALAFDLQSRLVDCARRGMAELIADRFDRASPPDEVLRIDTLELDLGVLPADDFEAVFLRRLGEALDDWLAGLRARGATPSRLARGEADIEALRHFLLHGRLPWHVGGTDAATLDRLARSAMVAAPDALARSLGPLLDRPGVARRLDAQFAPAWVARLRESAHRMTAPAAGSETTAAHSDESPAASAMTTAGADPGENSAAGSPGSPLGTPLTPEAASALNASARTPGRVATATPFRTPPAPIAAPASSHAHAHAVATVAVADGAPGPSTPDGVTDVRRLRLLDRLAGREPFADASIWLDALADDRAWTVGRLTEALRIRRLRRALAAAGDDRLFEAVLTLWLAPAEARRSARALARSTRPGASGVGTTAEPPGVRPSAGVAPASAASTAPVAQAASIAPAAPSAPITAPQPIRELALATLVFSLDTADAGMPAALDVASITPRRLRLLVALHADDGATLAAELPGLLAEDTGWLASALAVLGRERRWRRRLASVPLTPEHFARLIALWLAPEPRRALLAHVGLTDERDADAGAEPSSLAAGTPEAREAALAHVLLDLDAGRSPFDAAFFGAAGAGAAEASSPPGMPLANVPLPLGRLLLSLLPELSRRSVPPLQPVEAPPPGAPGVDLTLRAALDIALGDAPRRRRLAGAARAERLLPELLALWLAPAEVASALAMLRAFENIARTAVGEGGVPASPSPGAQAEAGRPGDGADHDHAAVVALDRLLAALAAGTGLQGWLRPDHVAPAPRSAAGAGTARTDADGMAVGSGGALGRTTSDDRADTDTDTDTGIGIGIGIGIGVDADVDGNATDDASADDLPDRLSRAFDHADADTLVRLLPAALSTHGERIARRLADLTRSASYRRQLSAALPPVLLRQLPLTGLTDLNDPTDLARLPYRTESGATVPAAGPNPPPVSDARAGSLPYGAPDASLPAGGQPLRSTPADRPTADSARTASIGAAQAHDDGPAPDTPGAVGMGDRAQQDSVEAPAPAPARRAARVDLDAAFHAGRTADFHARLRDLLATDRDWLAGWLRDIGRARRLRKRLAAQLDDARADAIARLLLPAVIADGMTLAADAIAPERRSGWLLDLLLTPDTHALARPAAALFAALRDAPADARLRRLWLAWAAALDTLPAPASALAAAFARPAPNRSHATTASPEGSGASALATRLLAVLPHAELIGLLRRLADGDEQVFDALLTLVDATAAGTPRTDIADPAPDAAPATEAAEAAEVAKATEAAEATQGADATEGGKRADTESPSAALLARRQRVEALLLLPLPGADAADLWRDDRTSAATLMSFIDDRVTDPDPDHDDLRLSLATDADWLRALLRDLARSPRQRARLAQRLAIAPGVGVLARLLIDDPQAPASTPARPPLPVNVTAPGQPEAAGAASRSKDAASSGPAAVVTSAVSAGPVAALRSNGRQAETRRPGKADPLVDSFEHGWLGGDADLLAASLAHPPGEGLTAALRERVLDLGASPRLRARLARLLAPDARARLQAALGFDLGADPPPDALAAQADPPELPPGAFTTTAAPNTATSNAADPSPAVVGTRQPAPPADARADAPDAAAITAARRERVSAHLLRHWQATPAPATDARLHAELRASADWRLTLAEDRAWLDGWLDECSARSESRAGALLLRIVLAARETPPPPTPDDIAAASASGTHPATRVRRKHLAHWMLRYRSRGGLGLPPGLTETPAWRATLAEDCEWLATALRRFSHPNRAAWARARQASPEARALADWLLAAPPATANESVAVAFAALTGARGANSDASLARLAARSSAPRAAADSAAHEAVGAVTVGDGPGAVVGAGKAVTAAGEATAPAPAGSASADDVRRFLRHLAEDAADDRPPAAASLEAVRVAALRALASGGSALRIALDRRLDSPLAARRLIELLGPDHLPRATDLLLPASRVPEAVAAAVAAVAIRPNAPARDQLAETAWRLALRHLFEEGRRADASGLAADLRVALEQTLPPGVASTPAIPRDPGQPAADHRIVRAFAPGTPAAAERQPAATARAPVAARASAPDPWRFEDAPPAATEREPIHLANAGLVLAGAYLPRLFAMLDLVADGAFRTPAAAERAVHLMQMVVTGQPDTPEPLLPLNKLMAGLLLDAPVPREIGPAERETEAIDGLLGAMVQHWRALGQTSVAGLRESFLQRAGRLWHEDGHWALRVEPRAYDMLLDRIPWSFRTIKFAWMEEPIHVDWR</sequence>
<dbReference type="Pfam" id="PF19268">
    <property type="entry name" value="CIS_TMP"/>
    <property type="match status" value="2"/>
</dbReference>
<feature type="region of interest" description="Disordered" evidence="1">
    <location>
        <begin position="182"/>
        <end position="266"/>
    </location>
</feature>
<protein>
    <submittedName>
        <fullName evidence="3">Contractile injection system tape measure protein</fullName>
    </submittedName>
</protein>
<feature type="region of interest" description="Disordered" evidence="1">
    <location>
        <begin position="919"/>
        <end position="1013"/>
    </location>
</feature>
<feature type="region of interest" description="Disordered" evidence="1">
    <location>
        <begin position="708"/>
        <end position="732"/>
    </location>
</feature>